<dbReference type="Pfam" id="PF01399">
    <property type="entry name" value="PCI"/>
    <property type="match status" value="1"/>
</dbReference>
<sequence>MRKFVVPNMTTDTKPTSFNPLEQFVLLAKSAKGAAAVELVKQALEAPGVYVFGELLDMPNITELQTDQFQPYYNLLKLFAFGTYRQYLENSSSLPELTPFQQQKLRHLTIVTLSETNKCIPYEVLVQQLDMKNLRELEDLVIEAIYGDVIHGKLDQRNGRLEVDFAIGRDAQVKDIGRIIQTLNDWCEACDAILGAVETQVMNANCEKEKHIKHRAAIEEEVLNIKKTLKSQIQESDDISLTGESRNEMLGDKGKKLAKGKGLKPIVPNKFWNKS</sequence>
<reference evidence="9 10" key="1">
    <citation type="journal article" date="2011" name="Science">
        <title>The ecoresponsive genome of Daphnia pulex.</title>
        <authorList>
            <person name="Colbourne J.K."/>
            <person name="Pfrender M.E."/>
            <person name="Gilbert D."/>
            <person name="Thomas W.K."/>
            <person name="Tucker A."/>
            <person name="Oakley T.H."/>
            <person name="Tokishita S."/>
            <person name="Aerts A."/>
            <person name="Arnold G.J."/>
            <person name="Basu M.K."/>
            <person name="Bauer D.J."/>
            <person name="Caceres C.E."/>
            <person name="Carmel L."/>
            <person name="Casola C."/>
            <person name="Choi J.H."/>
            <person name="Detter J.C."/>
            <person name="Dong Q."/>
            <person name="Dusheyko S."/>
            <person name="Eads B.D."/>
            <person name="Frohlich T."/>
            <person name="Geiler-Samerotte K.A."/>
            <person name="Gerlach D."/>
            <person name="Hatcher P."/>
            <person name="Jogdeo S."/>
            <person name="Krijgsveld J."/>
            <person name="Kriventseva E.V."/>
            <person name="Kultz D."/>
            <person name="Laforsch C."/>
            <person name="Lindquist E."/>
            <person name="Lopez J."/>
            <person name="Manak J.R."/>
            <person name="Muller J."/>
            <person name="Pangilinan J."/>
            <person name="Patwardhan R.P."/>
            <person name="Pitluck S."/>
            <person name="Pritham E.J."/>
            <person name="Rechtsteiner A."/>
            <person name="Rho M."/>
            <person name="Rogozin I.B."/>
            <person name="Sakarya O."/>
            <person name="Salamov A."/>
            <person name="Schaack S."/>
            <person name="Shapiro H."/>
            <person name="Shiga Y."/>
            <person name="Skalitzky C."/>
            <person name="Smith Z."/>
            <person name="Souvorov A."/>
            <person name="Sung W."/>
            <person name="Tang Z."/>
            <person name="Tsuchiya D."/>
            <person name="Tu H."/>
            <person name="Vos H."/>
            <person name="Wang M."/>
            <person name="Wolf Y.I."/>
            <person name="Yamagata H."/>
            <person name="Yamada T."/>
            <person name="Ye Y."/>
            <person name="Shaw J.R."/>
            <person name="Andrews J."/>
            <person name="Crease T.J."/>
            <person name="Tang H."/>
            <person name="Lucas S.M."/>
            <person name="Robertson H.M."/>
            <person name="Bork P."/>
            <person name="Koonin E.V."/>
            <person name="Zdobnov E.M."/>
            <person name="Grigoriev I.V."/>
            <person name="Lynch M."/>
            <person name="Boore J.L."/>
        </authorList>
    </citation>
    <scope>NUCLEOTIDE SEQUENCE [LARGE SCALE GENOMIC DNA]</scope>
</reference>
<dbReference type="PhylomeDB" id="E9FUY3"/>
<dbReference type="OMA" id="GTYKQFR"/>
<feature type="domain" description="PCI" evidence="8">
    <location>
        <begin position="1"/>
        <end position="168"/>
    </location>
</feature>
<dbReference type="Pfam" id="PF22061">
    <property type="entry name" value="CSN7_HB_subdom"/>
    <property type="match status" value="1"/>
</dbReference>
<dbReference type="Proteomes" id="UP000000305">
    <property type="component" value="Unassembled WGS sequence"/>
</dbReference>
<comment type="subcellular location">
    <subcellularLocation>
        <location evidence="2">Cytoplasm</location>
    </subcellularLocation>
    <subcellularLocation>
        <location evidence="1">Nucleus</location>
    </subcellularLocation>
</comment>
<evidence type="ECO:0000256" key="2">
    <source>
        <dbReference type="ARBA" id="ARBA00004496"/>
    </source>
</evidence>
<comment type="similarity">
    <text evidence="3">Belongs to the CSN7/EIF3M family. CSN7 subfamily.</text>
</comment>
<dbReference type="eggNOG" id="KOG3250">
    <property type="taxonomic scope" value="Eukaryota"/>
</dbReference>
<dbReference type="InParanoid" id="E9FUY3"/>
<dbReference type="PANTHER" id="PTHR15350:SF5">
    <property type="entry name" value="COP9 SIGNALOSOME COMPLEX SUBUNIT 7"/>
    <property type="match status" value="1"/>
</dbReference>
<evidence type="ECO:0000313" key="9">
    <source>
        <dbReference type="EMBL" id="EFX88835.1"/>
    </source>
</evidence>
<dbReference type="InterPro" id="IPR041481">
    <property type="entry name" value="CSN7_helixI"/>
</dbReference>
<evidence type="ECO:0000256" key="1">
    <source>
        <dbReference type="ARBA" id="ARBA00004123"/>
    </source>
</evidence>
<dbReference type="GO" id="GO:0005737">
    <property type="term" value="C:cytoplasm"/>
    <property type="evidence" value="ECO:0007669"/>
    <property type="project" value="UniProtKB-SubCell"/>
</dbReference>
<dbReference type="EMBL" id="GL732525">
    <property type="protein sequence ID" value="EFX88835.1"/>
    <property type="molecule type" value="Genomic_DNA"/>
</dbReference>
<dbReference type="HOGENOM" id="CLU_054426_2_0_1"/>
<keyword evidence="5" id="KW-0736">Signalosome</keyword>
<keyword evidence="6" id="KW-0539">Nucleus</keyword>
<evidence type="ECO:0000256" key="3">
    <source>
        <dbReference type="ARBA" id="ARBA00008482"/>
    </source>
</evidence>
<feature type="compositionally biased region" description="Basic and acidic residues" evidence="7">
    <location>
        <begin position="245"/>
        <end position="255"/>
    </location>
</feature>
<evidence type="ECO:0000313" key="10">
    <source>
        <dbReference type="Proteomes" id="UP000000305"/>
    </source>
</evidence>
<keyword evidence="10" id="KW-1185">Reference proteome</keyword>
<dbReference type="InterPro" id="IPR000717">
    <property type="entry name" value="PCI_dom"/>
</dbReference>
<dbReference type="InterPro" id="IPR045237">
    <property type="entry name" value="COPS7/eIF3m"/>
</dbReference>
<dbReference type="GO" id="GO:0008180">
    <property type="term" value="C:COP9 signalosome"/>
    <property type="evidence" value="ECO:0000318"/>
    <property type="project" value="GO_Central"/>
</dbReference>
<organism evidence="9 10">
    <name type="scientific">Daphnia pulex</name>
    <name type="common">Water flea</name>
    <dbReference type="NCBI Taxonomy" id="6669"/>
    <lineage>
        <taxon>Eukaryota</taxon>
        <taxon>Metazoa</taxon>
        <taxon>Ecdysozoa</taxon>
        <taxon>Arthropoda</taxon>
        <taxon>Crustacea</taxon>
        <taxon>Branchiopoda</taxon>
        <taxon>Diplostraca</taxon>
        <taxon>Cladocera</taxon>
        <taxon>Anomopoda</taxon>
        <taxon>Daphniidae</taxon>
        <taxon>Daphnia</taxon>
    </lineage>
</organism>
<dbReference type="OrthoDB" id="10265275at2759"/>
<dbReference type="FunCoup" id="E9FUY3">
    <property type="interactions" value="1814"/>
</dbReference>
<dbReference type="STRING" id="6669.E9FUY3"/>
<dbReference type="PROSITE" id="PS50250">
    <property type="entry name" value="PCI"/>
    <property type="match status" value="1"/>
</dbReference>
<dbReference type="SMART" id="SM00088">
    <property type="entry name" value="PINT"/>
    <property type="match status" value="1"/>
</dbReference>
<dbReference type="GO" id="GO:0010387">
    <property type="term" value="P:COP9 signalosome assembly"/>
    <property type="evidence" value="ECO:0007669"/>
    <property type="project" value="InterPro"/>
</dbReference>
<evidence type="ECO:0000256" key="6">
    <source>
        <dbReference type="ARBA" id="ARBA00023242"/>
    </source>
</evidence>
<dbReference type="AlphaFoldDB" id="E9FUY3"/>
<name>E9FUY3_DAPPU</name>
<dbReference type="KEGG" id="dpx:DAPPUDRAFT_206599"/>
<evidence type="ECO:0000259" key="8">
    <source>
        <dbReference type="PROSITE" id="PS50250"/>
    </source>
</evidence>
<feature type="region of interest" description="Disordered" evidence="7">
    <location>
        <begin position="240"/>
        <end position="261"/>
    </location>
</feature>
<dbReference type="PANTHER" id="PTHR15350">
    <property type="entry name" value="COP9 SIGNALOSOME COMPLEX SUBUNIT 7/DENDRITIC CELL PROTEIN GA17"/>
    <property type="match status" value="1"/>
</dbReference>
<gene>
    <name evidence="9" type="ORF">DAPPUDRAFT_206599</name>
</gene>
<accession>E9FUY3</accession>
<protein>
    <recommendedName>
        <fullName evidence="8">PCI domain-containing protein</fullName>
    </recommendedName>
</protein>
<keyword evidence="4" id="KW-0963">Cytoplasm</keyword>
<proteinExistence type="inferred from homology"/>
<evidence type="ECO:0000256" key="7">
    <source>
        <dbReference type="SAM" id="MobiDB-lite"/>
    </source>
</evidence>
<evidence type="ECO:0000256" key="5">
    <source>
        <dbReference type="ARBA" id="ARBA00022790"/>
    </source>
</evidence>
<dbReference type="Pfam" id="PF18392">
    <property type="entry name" value="CSN7a_helixI"/>
    <property type="match status" value="1"/>
</dbReference>
<evidence type="ECO:0000256" key="4">
    <source>
        <dbReference type="ARBA" id="ARBA00022490"/>
    </source>
</evidence>